<dbReference type="Proteomes" id="UP001189624">
    <property type="component" value="Chromosome 3"/>
</dbReference>
<reference evidence="1" key="1">
    <citation type="submission" date="2023-10" db="EMBL/GenBank/DDBJ databases">
        <authorList>
            <person name="Domelevo Entfellner J.-B."/>
        </authorList>
    </citation>
    <scope>NUCLEOTIDE SEQUENCE</scope>
</reference>
<protein>
    <submittedName>
        <fullName evidence="1">Uncharacterized protein</fullName>
    </submittedName>
</protein>
<name>A0AA86S888_9FABA</name>
<dbReference type="Gramene" id="rna-AYBTSS11_LOCUS10996">
    <property type="protein sequence ID" value="CAJ1942739.1"/>
    <property type="gene ID" value="gene-AYBTSS11_LOCUS10996"/>
</dbReference>
<dbReference type="AlphaFoldDB" id="A0AA86S888"/>
<proteinExistence type="predicted"/>
<evidence type="ECO:0000313" key="1">
    <source>
        <dbReference type="EMBL" id="CAJ1942739.1"/>
    </source>
</evidence>
<dbReference type="EMBL" id="OY731400">
    <property type="protein sequence ID" value="CAJ1942739.1"/>
    <property type="molecule type" value="Genomic_DNA"/>
</dbReference>
<sequence>MDACKIEYTQRIMNLSYTLYCTSSLSVYPSENSSATCRKLKLKARTAEDGQTRCH</sequence>
<organism evidence="1 2">
    <name type="scientific">Sphenostylis stenocarpa</name>
    <dbReference type="NCBI Taxonomy" id="92480"/>
    <lineage>
        <taxon>Eukaryota</taxon>
        <taxon>Viridiplantae</taxon>
        <taxon>Streptophyta</taxon>
        <taxon>Embryophyta</taxon>
        <taxon>Tracheophyta</taxon>
        <taxon>Spermatophyta</taxon>
        <taxon>Magnoliopsida</taxon>
        <taxon>eudicotyledons</taxon>
        <taxon>Gunneridae</taxon>
        <taxon>Pentapetalae</taxon>
        <taxon>rosids</taxon>
        <taxon>fabids</taxon>
        <taxon>Fabales</taxon>
        <taxon>Fabaceae</taxon>
        <taxon>Papilionoideae</taxon>
        <taxon>50 kb inversion clade</taxon>
        <taxon>NPAAA clade</taxon>
        <taxon>indigoferoid/millettioid clade</taxon>
        <taxon>Phaseoleae</taxon>
        <taxon>Sphenostylis</taxon>
    </lineage>
</organism>
<accession>A0AA86S888</accession>
<keyword evidence="2" id="KW-1185">Reference proteome</keyword>
<evidence type="ECO:0000313" key="2">
    <source>
        <dbReference type="Proteomes" id="UP001189624"/>
    </source>
</evidence>
<gene>
    <name evidence="1" type="ORF">AYBTSS11_LOCUS10996</name>
</gene>